<dbReference type="AlphaFoldDB" id="A0AAU9EID6"/>
<evidence type="ECO:0000313" key="1">
    <source>
        <dbReference type="EMBL" id="BEQ13044.1"/>
    </source>
</evidence>
<organism evidence="1 2">
    <name type="scientific">Desulfoferula mesophila</name>
    <dbReference type="NCBI Taxonomy" id="3058419"/>
    <lineage>
        <taxon>Bacteria</taxon>
        <taxon>Pseudomonadati</taxon>
        <taxon>Thermodesulfobacteriota</taxon>
        <taxon>Desulfarculia</taxon>
        <taxon>Desulfarculales</taxon>
        <taxon>Desulfarculaceae</taxon>
        <taxon>Desulfoferula</taxon>
    </lineage>
</organism>
<sequence>MSDLRIQYDEEMVGADHPTKSDTLNRLMLAEHDNAGKHRALTLPEQAGDPATGLDEGALYSKDAGGGPELFYRGESDGSVVQLTEGGAVAGSPKGYIAGLLFQYASASSFTVTSGAIDILGKLYAAASTITVSGLSGLGANTNQYIKAGAPSSGRTFGLAQVSLTATAPTWSDTYLGWYCGNDRVIGWLRTDASGNIRRFFVGGGVWSLVDSITEISTTSPPTSATAFSLSLPALGNMAAIVAIYINASSGSISAYNADNGSAAPLSVGTVFQNQGLISGILMTTSAQQIKWKCTTSSVYNAAIILHGAMIPSGLAGR</sequence>
<keyword evidence="2" id="KW-1185">Reference proteome</keyword>
<dbReference type="RefSeq" id="WP_338604265.1">
    <property type="nucleotide sequence ID" value="NZ_AP028679.1"/>
</dbReference>
<proteinExistence type="predicted"/>
<name>A0AAU9EID6_9BACT</name>
<dbReference type="EMBL" id="AP028679">
    <property type="protein sequence ID" value="BEQ13044.1"/>
    <property type="molecule type" value="Genomic_DNA"/>
</dbReference>
<accession>A0AAU9EID6</accession>
<dbReference type="KEGG" id="dmp:FAK_01100"/>
<dbReference type="Proteomes" id="UP001366166">
    <property type="component" value="Chromosome"/>
</dbReference>
<gene>
    <name evidence="1" type="ORF">FAK_01100</name>
</gene>
<protein>
    <submittedName>
        <fullName evidence="1">Uncharacterized protein</fullName>
    </submittedName>
</protein>
<reference evidence="2" key="1">
    <citation type="journal article" date="2023" name="Arch. Microbiol.">
        <title>Desulfoferula mesophilus gen. nov. sp. nov., a mesophilic sulfate-reducing bacterium isolated from a brackish lake sediment.</title>
        <authorList>
            <person name="Watanabe T."/>
            <person name="Yabe T."/>
            <person name="Tsuji J.M."/>
            <person name="Fukui M."/>
        </authorList>
    </citation>
    <scope>NUCLEOTIDE SEQUENCE [LARGE SCALE GENOMIC DNA]</scope>
    <source>
        <strain evidence="2">12FAK</strain>
    </source>
</reference>
<evidence type="ECO:0000313" key="2">
    <source>
        <dbReference type="Proteomes" id="UP001366166"/>
    </source>
</evidence>